<proteinExistence type="predicted"/>
<dbReference type="EMBL" id="JAPWTJ010001452">
    <property type="protein sequence ID" value="KAJ8971645.1"/>
    <property type="molecule type" value="Genomic_DNA"/>
</dbReference>
<evidence type="ECO:0000313" key="2">
    <source>
        <dbReference type="Proteomes" id="UP001162164"/>
    </source>
</evidence>
<evidence type="ECO:0000313" key="1">
    <source>
        <dbReference type="EMBL" id="KAJ8971645.1"/>
    </source>
</evidence>
<organism evidence="1 2">
    <name type="scientific">Molorchus minor</name>
    <dbReference type="NCBI Taxonomy" id="1323400"/>
    <lineage>
        <taxon>Eukaryota</taxon>
        <taxon>Metazoa</taxon>
        <taxon>Ecdysozoa</taxon>
        <taxon>Arthropoda</taxon>
        <taxon>Hexapoda</taxon>
        <taxon>Insecta</taxon>
        <taxon>Pterygota</taxon>
        <taxon>Neoptera</taxon>
        <taxon>Endopterygota</taxon>
        <taxon>Coleoptera</taxon>
        <taxon>Polyphaga</taxon>
        <taxon>Cucujiformia</taxon>
        <taxon>Chrysomeloidea</taxon>
        <taxon>Cerambycidae</taxon>
        <taxon>Lamiinae</taxon>
        <taxon>Monochamini</taxon>
        <taxon>Molorchus</taxon>
    </lineage>
</organism>
<dbReference type="Proteomes" id="UP001162164">
    <property type="component" value="Unassembled WGS sequence"/>
</dbReference>
<protein>
    <submittedName>
        <fullName evidence="1">Uncharacterized protein</fullName>
    </submittedName>
</protein>
<keyword evidence="2" id="KW-1185">Reference proteome</keyword>
<reference evidence="1" key="1">
    <citation type="journal article" date="2023" name="Insect Mol. Biol.">
        <title>Genome sequencing provides insights into the evolution of gene families encoding plant cell wall-degrading enzymes in longhorned beetles.</title>
        <authorList>
            <person name="Shin N.R."/>
            <person name="Okamura Y."/>
            <person name="Kirsch R."/>
            <person name="Pauchet Y."/>
        </authorList>
    </citation>
    <scope>NUCLEOTIDE SEQUENCE</scope>
    <source>
        <strain evidence="1">MMC_N1</strain>
    </source>
</reference>
<sequence>MIPQNTCLKVPFDVAEHPNMRREQRAISKNNTEAGPAECLHKKLQMGWYMYLIVRMGSKKTTYLVLQPLFKFLIKRSAITLPRLFPTIYQESTPAIFDIVSRPLVMRGCLTAERFTENNGRRYEKTLRDPKNLPTGPQKNQDKKEKVMALKNITLLNDNRYGVLPIKKSNGYSGDVNTVFNFIGFNKCTMNNCESEEIVEAANIAISNLLPTKSRSFTI</sequence>
<comment type="caution">
    <text evidence="1">The sequence shown here is derived from an EMBL/GenBank/DDBJ whole genome shotgun (WGS) entry which is preliminary data.</text>
</comment>
<gene>
    <name evidence="1" type="ORF">NQ317_001394</name>
</gene>
<name>A0ABQ9J3F8_9CUCU</name>
<accession>A0ABQ9J3F8</accession>